<proteinExistence type="predicted"/>
<evidence type="ECO:0000313" key="1">
    <source>
        <dbReference type="EMBL" id="CAB4743707.1"/>
    </source>
</evidence>
<protein>
    <submittedName>
        <fullName evidence="1">Unannotated protein</fullName>
    </submittedName>
</protein>
<reference evidence="1" key="1">
    <citation type="submission" date="2020-05" db="EMBL/GenBank/DDBJ databases">
        <authorList>
            <person name="Chiriac C."/>
            <person name="Salcher M."/>
            <person name="Ghai R."/>
            <person name="Kavagutti S V."/>
        </authorList>
    </citation>
    <scope>NUCLEOTIDE SEQUENCE</scope>
</reference>
<organism evidence="1">
    <name type="scientific">freshwater metagenome</name>
    <dbReference type="NCBI Taxonomy" id="449393"/>
    <lineage>
        <taxon>unclassified sequences</taxon>
        <taxon>metagenomes</taxon>
        <taxon>ecological metagenomes</taxon>
    </lineage>
</organism>
<accession>A0A6J6TAF0</accession>
<name>A0A6J6TAF0_9ZZZZ</name>
<dbReference type="AlphaFoldDB" id="A0A6J6TAF0"/>
<gene>
    <name evidence="1" type="ORF">UFOPK2827_00161</name>
</gene>
<sequence>MKRVLVAISLLISTLVITPEAVAAKRPCSALKTDIQQMLDAKYSGSEADAPQEYARRVVKAYQMGFVNKNCLTSKEYNGLLTGVTQLRDDCTKARLDKAAWADVSKRCNIYKGLYRYVKVAP</sequence>
<dbReference type="EMBL" id="CAEZZE010000013">
    <property type="protein sequence ID" value="CAB4743707.1"/>
    <property type="molecule type" value="Genomic_DNA"/>
</dbReference>